<evidence type="ECO:0000256" key="6">
    <source>
        <dbReference type="SAM" id="SignalP"/>
    </source>
</evidence>
<name>A0A8W8L131_MAGGI</name>
<keyword evidence="1 6" id="KW-0732">Signal</keyword>
<protein>
    <recommendedName>
        <fullName evidence="7">Laminin N-terminal domain-containing protein</fullName>
    </recommendedName>
</protein>
<dbReference type="SUPFAM" id="SSF49785">
    <property type="entry name" value="Galactose-binding domain-like"/>
    <property type="match status" value="1"/>
</dbReference>
<keyword evidence="2" id="KW-0677">Repeat</keyword>
<evidence type="ECO:0000256" key="3">
    <source>
        <dbReference type="ARBA" id="ARBA00023157"/>
    </source>
</evidence>
<proteinExistence type="predicted"/>
<dbReference type="GO" id="GO:0009887">
    <property type="term" value="P:animal organ morphogenesis"/>
    <property type="evidence" value="ECO:0007669"/>
    <property type="project" value="TreeGrafter"/>
</dbReference>
<dbReference type="PANTHER" id="PTHR10574:SF435">
    <property type="entry name" value="LAMININ SUBUNIT GAMMA-1"/>
    <property type="match status" value="1"/>
</dbReference>
<keyword evidence="3" id="KW-1015">Disulfide bond</keyword>
<keyword evidence="5" id="KW-0424">Laminin EGF-like domain</keyword>
<organism evidence="8 9">
    <name type="scientific">Magallana gigas</name>
    <name type="common">Pacific oyster</name>
    <name type="synonym">Crassostrea gigas</name>
    <dbReference type="NCBI Taxonomy" id="29159"/>
    <lineage>
        <taxon>Eukaryota</taxon>
        <taxon>Metazoa</taxon>
        <taxon>Spiralia</taxon>
        <taxon>Lophotrochozoa</taxon>
        <taxon>Mollusca</taxon>
        <taxon>Bivalvia</taxon>
        <taxon>Autobranchia</taxon>
        <taxon>Pteriomorphia</taxon>
        <taxon>Ostreida</taxon>
        <taxon>Ostreoidea</taxon>
        <taxon>Ostreidae</taxon>
        <taxon>Magallana</taxon>
    </lineage>
</organism>
<reference evidence="8" key="1">
    <citation type="submission" date="2022-08" db="UniProtKB">
        <authorList>
            <consortium name="EnsemblMetazoa"/>
        </authorList>
    </citation>
    <scope>IDENTIFICATION</scope>
    <source>
        <strain evidence="8">05x7-T-G4-1.051#20</strain>
    </source>
</reference>
<dbReference type="SUPFAM" id="SSF57196">
    <property type="entry name" value="EGF/Laminin"/>
    <property type="match status" value="2"/>
</dbReference>
<evidence type="ECO:0000256" key="5">
    <source>
        <dbReference type="ARBA" id="ARBA00023292"/>
    </source>
</evidence>
<dbReference type="SMART" id="SM00136">
    <property type="entry name" value="LamNT"/>
    <property type="match status" value="1"/>
</dbReference>
<dbReference type="AlphaFoldDB" id="A0A8W8L131"/>
<dbReference type="InterPro" id="IPR056863">
    <property type="entry name" value="LMN_ATRN_NET-like_EGF"/>
</dbReference>
<dbReference type="Proteomes" id="UP000005408">
    <property type="component" value="Unassembled WGS sequence"/>
</dbReference>
<dbReference type="Pfam" id="PF24973">
    <property type="entry name" value="EGF_LMN_ATRN"/>
    <property type="match status" value="1"/>
</dbReference>
<evidence type="ECO:0000256" key="2">
    <source>
        <dbReference type="ARBA" id="ARBA00022737"/>
    </source>
</evidence>
<dbReference type="Gene3D" id="2.10.25.10">
    <property type="entry name" value="Laminin"/>
    <property type="match status" value="1"/>
</dbReference>
<dbReference type="SMART" id="SM00180">
    <property type="entry name" value="EGF_Lam"/>
    <property type="match status" value="2"/>
</dbReference>
<dbReference type="FunFam" id="2.10.25.10:FF:000166">
    <property type="entry name" value="laminin subunit gamma-1"/>
    <property type="match status" value="1"/>
</dbReference>
<dbReference type="Pfam" id="PF00055">
    <property type="entry name" value="Laminin_N"/>
    <property type="match status" value="1"/>
</dbReference>
<accession>A0A8W8L131</accession>
<evidence type="ECO:0000256" key="4">
    <source>
        <dbReference type="ARBA" id="ARBA00023180"/>
    </source>
</evidence>
<evidence type="ECO:0000259" key="7">
    <source>
        <dbReference type="PROSITE" id="PS51117"/>
    </source>
</evidence>
<evidence type="ECO:0000256" key="1">
    <source>
        <dbReference type="ARBA" id="ARBA00022729"/>
    </source>
</evidence>
<evidence type="ECO:0000313" key="9">
    <source>
        <dbReference type="Proteomes" id="UP000005408"/>
    </source>
</evidence>
<keyword evidence="4" id="KW-0325">Glycoprotein</keyword>
<sequence length="393" mass="44071">MWNPALISLCFGFLFQNVHGQDENCYDDQGTPKVCLTLFMNPALGKPVEATNTCGQTGPTEYCPVGQRTCKVCDSTDPGNSHPANFITDSYDFYGRTWWQSDTMLEGIRYPVVVNLTIDLKKAYDITYMTLRFKSPRPDSFAIYKKTAPGSDWTPYQFFSTSCQSTYGKQDVSGRWLIQTSEPNEAFCKSEYGDIFPFSNGRIPFSTLEGRPGANDFDNSPVLQEWVTASAIRISLTRMNTLGDEDFGGDRALKSYYYAISDFEIGARCKCNGHANECYLPENQVADHEVCRCQHNTGGVNCEKCLPLYNDRPWAGAAESSANECQRCECNGKADRCYFDENLYQTTGRGGRCVDCRDNTDGPQCERCKDNFVRGANGECESATPVSNKMRIY</sequence>
<dbReference type="GO" id="GO:0005604">
    <property type="term" value="C:basement membrane"/>
    <property type="evidence" value="ECO:0007669"/>
    <property type="project" value="TreeGrafter"/>
</dbReference>
<keyword evidence="9" id="KW-1185">Reference proteome</keyword>
<dbReference type="CDD" id="cd00055">
    <property type="entry name" value="EGF_Lam"/>
    <property type="match status" value="2"/>
</dbReference>
<dbReference type="PROSITE" id="PS51117">
    <property type="entry name" value="LAMININ_NTER"/>
    <property type="match status" value="1"/>
</dbReference>
<dbReference type="GO" id="GO:0009888">
    <property type="term" value="P:tissue development"/>
    <property type="evidence" value="ECO:0007669"/>
    <property type="project" value="TreeGrafter"/>
</dbReference>
<dbReference type="PANTHER" id="PTHR10574">
    <property type="entry name" value="NETRIN/LAMININ-RELATED"/>
    <property type="match status" value="1"/>
</dbReference>
<dbReference type="InterPro" id="IPR002049">
    <property type="entry name" value="LE_dom"/>
</dbReference>
<dbReference type="EnsemblMetazoa" id="G26180.4">
    <property type="protein sequence ID" value="G26180.4:cds"/>
    <property type="gene ID" value="G26180"/>
</dbReference>
<feature type="chain" id="PRO_5036447452" description="Laminin N-terminal domain-containing protein" evidence="6">
    <location>
        <begin position="21"/>
        <end position="393"/>
    </location>
</feature>
<dbReference type="GO" id="GO:0007411">
    <property type="term" value="P:axon guidance"/>
    <property type="evidence" value="ECO:0007669"/>
    <property type="project" value="TreeGrafter"/>
</dbReference>
<dbReference type="PROSITE" id="PS01248">
    <property type="entry name" value="EGF_LAM_1"/>
    <property type="match status" value="1"/>
</dbReference>
<dbReference type="Pfam" id="PF00053">
    <property type="entry name" value="EGF_laminin"/>
    <property type="match status" value="1"/>
</dbReference>
<dbReference type="InterPro" id="IPR008979">
    <property type="entry name" value="Galactose-bd-like_sf"/>
</dbReference>
<dbReference type="InterPro" id="IPR008211">
    <property type="entry name" value="Laminin_N"/>
</dbReference>
<feature type="signal peptide" evidence="6">
    <location>
        <begin position="1"/>
        <end position="20"/>
    </location>
</feature>
<dbReference type="Gene3D" id="2.60.120.260">
    <property type="entry name" value="Galactose-binding domain-like"/>
    <property type="match status" value="1"/>
</dbReference>
<evidence type="ECO:0000313" key="8">
    <source>
        <dbReference type="EnsemblMetazoa" id="G26180.4:cds"/>
    </source>
</evidence>
<dbReference type="InterPro" id="IPR050440">
    <property type="entry name" value="Laminin/Netrin_ECM"/>
</dbReference>
<feature type="domain" description="Laminin N-terminal" evidence="7">
    <location>
        <begin position="31"/>
        <end position="268"/>
    </location>
</feature>